<proteinExistence type="inferred from homology"/>
<dbReference type="Pfam" id="PF01399">
    <property type="entry name" value="PCI"/>
    <property type="match status" value="1"/>
</dbReference>
<feature type="region of interest" description="Disordered" evidence="2">
    <location>
        <begin position="387"/>
        <end position="481"/>
    </location>
</feature>
<comment type="similarity">
    <text evidence="1">Belongs to the CSN7/EIF3M family. CSN7 subfamily.</text>
</comment>
<keyword evidence="4" id="KW-0396">Initiation factor</keyword>
<dbReference type="GO" id="GO:0003743">
    <property type="term" value="F:translation initiation factor activity"/>
    <property type="evidence" value="ECO:0007669"/>
    <property type="project" value="UniProtKB-KW"/>
</dbReference>
<name>A0AAD9DHB7_9STRA</name>
<feature type="compositionally biased region" description="Low complexity" evidence="2">
    <location>
        <begin position="399"/>
        <end position="414"/>
    </location>
</feature>
<feature type="compositionally biased region" description="Basic and acidic residues" evidence="2">
    <location>
        <begin position="431"/>
        <end position="452"/>
    </location>
</feature>
<dbReference type="AlphaFoldDB" id="A0AAD9DHB7"/>
<dbReference type="GO" id="GO:0005852">
    <property type="term" value="C:eukaryotic translation initiation factor 3 complex"/>
    <property type="evidence" value="ECO:0007669"/>
    <property type="project" value="TreeGrafter"/>
</dbReference>
<dbReference type="EMBL" id="JATAAI010000002">
    <property type="protein sequence ID" value="KAK1747821.1"/>
    <property type="molecule type" value="Genomic_DNA"/>
</dbReference>
<evidence type="ECO:0000256" key="2">
    <source>
        <dbReference type="SAM" id="MobiDB-lite"/>
    </source>
</evidence>
<evidence type="ECO:0000313" key="5">
    <source>
        <dbReference type="Proteomes" id="UP001224775"/>
    </source>
</evidence>
<dbReference type="InterPro" id="IPR045237">
    <property type="entry name" value="COPS7/eIF3m"/>
</dbReference>
<sequence>MATSLSQTPPHPSSTLVNISDDADLRLIRVLAPATSSPSNFETECTTAIQGGDAAKLLRSVISNGAVAGLLEDEFALDEAVSAFSLLTVYLDRVGDASVEKELCAALADCGDDETALVKREKQSAMIAALFNLRSDAGQDRGVSPLADMLDVATLKASLALWGSEIPDEELRALYEAIVRGMDRVLALLSKDTSGDKTKLKKVKAANECKQKYVLFVLATYTEESQLDNTSAKYAEEAQLTSLPAVVALQKSKPALHDLLKIFMDGKLQDYRDFTSMPDKNSVFATFNLDESECAKNMCLLSLVSLAAEHEEIPYSVIASTLEIKDEEVEQWVITGVSSGLMEAKMDQLPMSLSNKRPSAASTTDHQREAWPCLIYRLQSHRGWEVFSPTADENGNNGGSASAGKKAAASKKSSQQTQSMGEELTVAPRKGSIEVRKMRLRVKLFEQNHPRDNTAASTSDATQNPNKEDQNEEQGNDNPDL</sequence>
<comment type="caution">
    <text evidence="4">The sequence shown here is derived from an EMBL/GenBank/DDBJ whole genome shotgun (WGS) entry which is preliminary data.</text>
</comment>
<organism evidence="4 5">
    <name type="scientific">Skeletonema marinoi</name>
    <dbReference type="NCBI Taxonomy" id="267567"/>
    <lineage>
        <taxon>Eukaryota</taxon>
        <taxon>Sar</taxon>
        <taxon>Stramenopiles</taxon>
        <taxon>Ochrophyta</taxon>
        <taxon>Bacillariophyta</taxon>
        <taxon>Coscinodiscophyceae</taxon>
        <taxon>Thalassiosirophycidae</taxon>
        <taxon>Thalassiosirales</taxon>
        <taxon>Skeletonemataceae</taxon>
        <taxon>Skeletonema</taxon>
        <taxon>Skeletonema marinoi-dohrnii complex</taxon>
    </lineage>
</organism>
<gene>
    <name evidence="4" type="ORF">QTG54_001784</name>
</gene>
<evidence type="ECO:0000259" key="3">
    <source>
        <dbReference type="PROSITE" id="PS50250"/>
    </source>
</evidence>
<keyword evidence="4" id="KW-0648">Protein biosynthesis</keyword>
<dbReference type="SMART" id="SM00088">
    <property type="entry name" value="PINT"/>
    <property type="match status" value="1"/>
</dbReference>
<feature type="compositionally biased region" description="Polar residues" evidence="2">
    <location>
        <begin position="454"/>
        <end position="465"/>
    </location>
</feature>
<dbReference type="PANTHER" id="PTHR15350">
    <property type="entry name" value="COP9 SIGNALOSOME COMPLEX SUBUNIT 7/DENDRITIC CELL PROTEIN GA17"/>
    <property type="match status" value="1"/>
</dbReference>
<evidence type="ECO:0000313" key="4">
    <source>
        <dbReference type="EMBL" id="KAK1747821.1"/>
    </source>
</evidence>
<accession>A0AAD9DHB7</accession>
<dbReference type="GO" id="GO:0002183">
    <property type="term" value="P:cytoplasmic translational initiation"/>
    <property type="evidence" value="ECO:0007669"/>
    <property type="project" value="TreeGrafter"/>
</dbReference>
<dbReference type="PANTHER" id="PTHR15350:SF2">
    <property type="entry name" value="EUKARYOTIC TRANSLATION INITIATION FACTOR 3 SUBUNIT M"/>
    <property type="match status" value="1"/>
</dbReference>
<dbReference type="InterPro" id="IPR000717">
    <property type="entry name" value="PCI_dom"/>
</dbReference>
<feature type="domain" description="PCI" evidence="3">
    <location>
        <begin position="177"/>
        <end position="360"/>
    </location>
</feature>
<keyword evidence="5" id="KW-1185">Reference proteome</keyword>
<dbReference type="PROSITE" id="PS50250">
    <property type="entry name" value="PCI"/>
    <property type="match status" value="1"/>
</dbReference>
<evidence type="ECO:0000256" key="1">
    <source>
        <dbReference type="ARBA" id="ARBA00008482"/>
    </source>
</evidence>
<reference evidence="4" key="1">
    <citation type="submission" date="2023-06" db="EMBL/GenBank/DDBJ databases">
        <title>Survivors Of The Sea: Transcriptome response of Skeletonema marinoi to long-term dormancy.</title>
        <authorList>
            <person name="Pinder M.I.M."/>
            <person name="Kourtchenko O."/>
            <person name="Robertson E.K."/>
            <person name="Larsson T."/>
            <person name="Maumus F."/>
            <person name="Osuna-Cruz C.M."/>
            <person name="Vancaester E."/>
            <person name="Stenow R."/>
            <person name="Vandepoele K."/>
            <person name="Ploug H."/>
            <person name="Bruchert V."/>
            <person name="Godhe A."/>
            <person name="Topel M."/>
        </authorList>
    </citation>
    <scope>NUCLEOTIDE SEQUENCE</scope>
    <source>
        <strain evidence="4">R05AC</strain>
    </source>
</reference>
<dbReference type="Proteomes" id="UP001224775">
    <property type="component" value="Unassembled WGS sequence"/>
</dbReference>
<feature type="compositionally biased region" description="Acidic residues" evidence="2">
    <location>
        <begin position="470"/>
        <end position="481"/>
    </location>
</feature>
<protein>
    <submittedName>
        <fullName evidence="4">Eukaryotic translation initiation factor 3 subunit M</fullName>
    </submittedName>
</protein>